<sequence>MDLRRPVVLAATGVLVGALCITGTAQAQPTPNATPAAAPSAVAQAATAAAGLVASRPAALHASADDVFLAQKAISATNGLQYIPYERSYKGLPVVGGDFVVATNSTGQVLGTSVAQDQTINLATTGAKVTKAAAEATARQQLSAVDSVSPAQQVVYALGAPTLAWKSTVVGRDAEGPSRLDVIVDAATGKVLKTQEHVMNGDGTSAYNRPNPVHLDTTHSGSTYTMKDPAITNTSCQDAANNTTFSGPDDAWGNGNATSRETGCVDALFAAQTENKMLSQWLGRNGFDGNGGGWPIRVGLNDENAYYDGTQVQIGHNTQNQWIGSIDVVAHEHGHGIDDHTPGGISGAGTQEFVADVFGASTEWFANEPAGGDVPDFLVGESVNLVGSGPIRNMYNPSALGDKNCYDSSVPNGEVHAAAGPGNHWFYLLAEGTNPTNGQPTSTTCNSSSVTGIGVQNAVKIFYNAMLLKTSSSSYLKYRTWTLTAAKNLFPGSCTEFNTVKAAWDAISVPAQSADPTCSATGTVTVSNPGNQSTVTGASVNLPLSASGGTAPYTWSATGLPAGLSINASTGTISGTATTAGTSNVTVTAKDAANKTGTASFSWTVGTTGGCSGQKIVNGGFESGAASWTQTSGVIGQNGSSEPAHGGTYNAWLDGYGTTHTDTLAQSVSIPAGCHASLTFYLHIDSAETTTTTAYDKLTVTNGSATLGSYSNLNKASGYALKTVDVSSAAGGTLALKFTGTEDSSLQTSFVIDDVAVTLS</sequence>
<evidence type="ECO:0000256" key="1">
    <source>
        <dbReference type="ARBA" id="ARBA00022670"/>
    </source>
</evidence>
<name>A0A1H5QIP8_9PSEU</name>
<dbReference type="Gene3D" id="1.10.390.10">
    <property type="entry name" value="Neutral Protease Domain 2"/>
    <property type="match status" value="1"/>
</dbReference>
<dbReference type="SUPFAM" id="SSF49313">
    <property type="entry name" value="Cadherin-like"/>
    <property type="match status" value="1"/>
</dbReference>
<accession>A0A1H5QIP8</accession>
<dbReference type="PANTHER" id="PTHR33794">
    <property type="entry name" value="BACILLOLYSIN"/>
    <property type="match status" value="1"/>
</dbReference>
<proteinExistence type="predicted"/>
<feature type="signal peptide" evidence="7">
    <location>
        <begin position="1"/>
        <end position="27"/>
    </location>
</feature>
<feature type="domain" description="FTP" evidence="10">
    <location>
        <begin position="78"/>
        <end position="110"/>
    </location>
</feature>
<feature type="domain" description="Peptidase M4 C-terminal" evidence="9">
    <location>
        <begin position="350"/>
        <end position="509"/>
    </location>
</feature>
<dbReference type="Pfam" id="PF05345">
    <property type="entry name" value="He_PIG"/>
    <property type="match status" value="1"/>
</dbReference>
<dbReference type="SUPFAM" id="SSF55486">
    <property type="entry name" value="Metalloproteases ('zincins'), catalytic domain"/>
    <property type="match status" value="1"/>
</dbReference>
<evidence type="ECO:0000256" key="6">
    <source>
        <dbReference type="ARBA" id="ARBA00023049"/>
    </source>
</evidence>
<keyword evidence="4" id="KW-0378">Hydrolase</keyword>
<dbReference type="GO" id="GO:0005509">
    <property type="term" value="F:calcium ion binding"/>
    <property type="evidence" value="ECO:0007669"/>
    <property type="project" value="InterPro"/>
</dbReference>
<dbReference type="GO" id="GO:0006508">
    <property type="term" value="P:proteolysis"/>
    <property type="evidence" value="ECO:0007669"/>
    <property type="project" value="UniProtKB-KW"/>
</dbReference>
<reference evidence="12" key="1">
    <citation type="submission" date="2016-10" db="EMBL/GenBank/DDBJ databases">
        <authorList>
            <person name="Varghese N."/>
            <person name="Submissions S."/>
        </authorList>
    </citation>
    <scope>NUCLEOTIDE SEQUENCE [LARGE SCALE GENOMIC DNA]</scope>
    <source>
        <strain evidence="12">DSM 44654</strain>
    </source>
</reference>
<evidence type="ECO:0000256" key="5">
    <source>
        <dbReference type="ARBA" id="ARBA00022833"/>
    </source>
</evidence>
<dbReference type="InterPro" id="IPR027268">
    <property type="entry name" value="Peptidase_M4/M1_CTD_sf"/>
</dbReference>
<dbReference type="InterPro" id="IPR013783">
    <property type="entry name" value="Ig-like_fold"/>
</dbReference>
<dbReference type="Gene3D" id="3.10.170.10">
    <property type="match status" value="1"/>
</dbReference>
<dbReference type="Gene3D" id="3.10.450.490">
    <property type="match status" value="1"/>
</dbReference>
<keyword evidence="1 11" id="KW-0645">Protease</keyword>
<dbReference type="InterPro" id="IPR013856">
    <property type="entry name" value="Peptidase_M4_domain"/>
</dbReference>
<evidence type="ECO:0000313" key="12">
    <source>
        <dbReference type="Proteomes" id="UP000198878"/>
    </source>
</evidence>
<dbReference type="RefSeq" id="WP_086682835.1">
    <property type="nucleotide sequence ID" value="NZ_FNUJ01000002.1"/>
</dbReference>
<evidence type="ECO:0000256" key="7">
    <source>
        <dbReference type="SAM" id="SignalP"/>
    </source>
</evidence>
<evidence type="ECO:0000259" key="10">
    <source>
        <dbReference type="Pfam" id="PF07504"/>
    </source>
</evidence>
<dbReference type="InterPro" id="IPR015919">
    <property type="entry name" value="Cadherin-like_sf"/>
</dbReference>
<dbReference type="InterPro" id="IPR001570">
    <property type="entry name" value="Peptidase_M4_C_domain"/>
</dbReference>
<evidence type="ECO:0000313" key="11">
    <source>
        <dbReference type="EMBL" id="SEF25077.1"/>
    </source>
</evidence>
<dbReference type="AlphaFoldDB" id="A0A1H5QIP8"/>
<evidence type="ECO:0000259" key="9">
    <source>
        <dbReference type="Pfam" id="PF02868"/>
    </source>
</evidence>
<dbReference type="InterPro" id="IPR050728">
    <property type="entry name" value="Zinc_Metalloprotease_M4"/>
</dbReference>
<keyword evidence="2" id="KW-0479">Metal-binding</keyword>
<dbReference type="Proteomes" id="UP000198878">
    <property type="component" value="Unassembled WGS sequence"/>
</dbReference>
<keyword evidence="12" id="KW-1185">Reference proteome</keyword>
<feature type="chain" id="PRO_5011496809" evidence="7">
    <location>
        <begin position="28"/>
        <end position="760"/>
    </location>
</feature>
<dbReference type="EMBL" id="FNUJ01000002">
    <property type="protein sequence ID" value="SEF25077.1"/>
    <property type="molecule type" value="Genomic_DNA"/>
</dbReference>
<dbReference type="Pfam" id="PF07504">
    <property type="entry name" value="FTP"/>
    <property type="match status" value="1"/>
</dbReference>
<evidence type="ECO:0000256" key="3">
    <source>
        <dbReference type="ARBA" id="ARBA00022729"/>
    </source>
</evidence>
<dbReference type="STRING" id="218821.SAMN05421837_102997"/>
<evidence type="ECO:0000259" key="8">
    <source>
        <dbReference type="Pfam" id="PF01447"/>
    </source>
</evidence>
<keyword evidence="3 7" id="KW-0732">Signal</keyword>
<dbReference type="PANTHER" id="PTHR33794:SF1">
    <property type="entry name" value="BACILLOLYSIN"/>
    <property type="match status" value="1"/>
</dbReference>
<dbReference type="OrthoDB" id="345880at2"/>
<evidence type="ECO:0000256" key="4">
    <source>
        <dbReference type="ARBA" id="ARBA00022801"/>
    </source>
</evidence>
<dbReference type="GO" id="GO:0004222">
    <property type="term" value="F:metalloendopeptidase activity"/>
    <property type="evidence" value="ECO:0007669"/>
    <property type="project" value="InterPro"/>
</dbReference>
<keyword evidence="5" id="KW-0862">Zinc</keyword>
<dbReference type="InterPro" id="IPR011096">
    <property type="entry name" value="FTP_domain"/>
</dbReference>
<gene>
    <name evidence="11" type="ORF">SAMN05421837_102997</name>
</gene>
<dbReference type="GO" id="GO:0005975">
    <property type="term" value="P:carbohydrate metabolic process"/>
    <property type="evidence" value="ECO:0007669"/>
    <property type="project" value="UniProtKB-ARBA"/>
</dbReference>
<dbReference type="Pfam" id="PF02868">
    <property type="entry name" value="Peptidase_M4_C"/>
    <property type="match status" value="1"/>
</dbReference>
<dbReference type="Gene3D" id="2.60.120.260">
    <property type="entry name" value="Galactose-binding domain-like"/>
    <property type="match status" value="1"/>
</dbReference>
<dbReference type="Gene3D" id="2.60.40.10">
    <property type="entry name" value="Immunoglobulins"/>
    <property type="match status" value="1"/>
</dbReference>
<protein>
    <submittedName>
        <fullName evidence="11">Zn-dependent metalloprotease</fullName>
    </submittedName>
</protein>
<feature type="domain" description="Peptidase M4" evidence="8">
    <location>
        <begin position="202"/>
        <end position="337"/>
    </location>
</feature>
<keyword evidence="6 11" id="KW-0482">Metalloprotease</keyword>
<dbReference type="CDD" id="cd09597">
    <property type="entry name" value="M4_TLP"/>
    <property type="match status" value="1"/>
</dbReference>
<organism evidence="11 12">
    <name type="scientific">Amycolatopsis pretoriensis</name>
    <dbReference type="NCBI Taxonomy" id="218821"/>
    <lineage>
        <taxon>Bacteria</taxon>
        <taxon>Bacillati</taxon>
        <taxon>Actinomycetota</taxon>
        <taxon>Actinomycetes</taxon>
        <taxon>Pseudonocardiales</taxon>
        <taxon>Pseudonocardiaceae</taxon>
        <taxon>Amycolatopsis</taxon>
    </lineage>
</organism>
<evidence type="ECO:0000256" key="2">
    <source>
        <dbReference type="ARBA" id="ARBA00022723"/>
    </source>
</evidence>
<dbReference type="Pfam" id="PF01447">
    <property type="entry name" value="Peptidase_M4"/>
    <property type="match status" value="1"/>
</dbReference>
<dbReference type="GO" id="GO:0016020">
    <property type="term" value="C:membrane"/>
    <property type="evidence" value="ECO:0007669"/>
    <property type="project" value="InterPro"/>
</dbReference>